<protein>
    <submittedName>
        <fullName evidence="1 3">Uncharacterized protein</fullName>
    </submittedName>
</protein>
<sequence>MVRYMKNYTFPFNKKQENYRVVTIDEMRMLKRLKKLVNEHNYYEIQNMFMKLYSEKNECIELLNVMEEDIIDYKKKIDELRFKSSNIPMLSNTELLEAENKLLRKEVEYLRTFEIDEFSDLINKEITCPRCSYNFKKSTLSDCTFLSYEFEKMKTINGTITNLPVIDESSDDSFILYENITMNNNVETNNNIENFDINSSVTENTHIITKKSFQRLTPKAQKKRNMRFTDMLLKKNGGEKLHISTLHHIIKEMGHEKSFMPKISLEEIRDYVSHHKVSFRSINKIKKMIEDKLQYKMFPETKEIKEIWDMTTKDKIDDLKMNEIFKSVLGNLDSHENNQINLH</sequence>
<dbReference type="WormBase" id="SRAE_1000216300">
    <property type="protein sequence ID" value="SRP04676"/>
    <property type="gene ID" value="WBGene00258777"/>
</dbReference>
<dbReference type="CTD" id="36376272"/>
<evidence type="ECO:0000313" key="4">
    <source>
        <dbReference type="WormBase" id="SRAE_1000216300"/>
    </source>
</evidence>
<evidence type="ECO:0000313" key="1">
    <source>
        <dbReference type="EMBL" id="CEF63907.1"/>
    </source>
</evidence>
<dbReference type="GeneID" id="36376272"/>
<gene>
    <name evidence="1 3 4" type="ORF">SRAE_1000216300</name>
</gene>
<dbReference type="AlphaFoldDB" id="A0A090L2I2"/>
<dbReference type="EMBL" id="LN609528">
    <property type="protein sequence ID" value="CEF63907.1"/>
    <property type="molecule type" value="Genomic_DNA"/>
</dbReference>
<evidence type="ECO:0000313" key="3">
    <source>
        <dbReference type="WBParaSite" id="SRAE_1000216300.1"/>
    </source>
</evidence>
<reference evidence="3" key="2">
    <citation type="submission" date="2020-12" db="UniProtKB">
        <authorList>
            <consortium name="WormBaseParasite"/>
        </authorList>
    </citation>
    <scope>IDENTIFICATION</scope>
</reference>
<dbReference type="RefSeq" id="XP_024503108.1">
    <property type="nucleotide sequence ID" value="XM_024649208.1"/>
</dbReference>
<dbReference type="WBParaSite" id="SRAE_1000216300.1">
    <property type="protein sequence ID" value="SRAE_1000216300.1"/>
    <property type="gene ID" value="WBGene00258777"/>
</dbReference>
<dbReference type="Proteomes" id="UP000035682">
    <property type="component" value="Unplaced"/>
</dbReference>
<accession>A0A090L2I2</accession>
<name>A0A090L2I2_STRRB</name>
<evidence type="ECO:0000313" key="2">
    <source>
        <dbReference type="Proteomes" id="UP000035682"/>
    </source>
</evidence>
<dbReference type="STRING" id="34506.A0A090L2I2"/>
<organism evidence="1">
    <name type="scientific">Strongyloides ratti</name>
    <name type="common">Parasitic roundworm</name>
    <dbReference type="NCBI Taxonomy" id="34506"/>
    <lineage>
        <taxon>Eukaryota</taxon>
        <taxon>Metazoa</taxon>
        <taxon>Ecdysozoa</taxon>
        <taxon>Nematoda</taxon>
        <taxon>Chromadorea</taxon>
        <taxon>Rhabditida</taxon>
        <taxon>Tylenchina</taxon>
        <taxon>Panagrolaimomorpha</taxon>
        <taxon>Strongyloidoidea</taxon>
        <taxon>Strongyloididae</taxon>
        <taxon>Strongyloides</taxon>
    </lineage>
</organism>
<keyword evidence="2" id="KW-1185">Reference proteome</keyword>
<reference evidence="1 2" key="1">
    <citation type="submission" date="2014-09" db="EMBL/GenBank/DDBJ databases">
        <authorList>
            <person name="Martin A.A."/>
        </authorList>
    </citation>
    <scope>NUCLEOTIDE SEQUENCE</scope>
    <source>
        <strain evidence="2">ED321</strain>
        <strain evidence="1">ED321 Heterogonic</strain>
    </source>
</reference>
<proteinExistence type="predicted"/>